<dbReference type="EMBL" id="PJQY01003230">
    <property type="protein sequence ID" value="PQM39166.1"/>
    <property type="molecule type" value="Genomic_DNA"/>
</dbReference>
<keyword evidence="4" id="KW-0812">Transmembrane</keyword>
<reference evidence="12 13" key="1">
    <citation type="submission" date="2018-02" db="EMBL/GenBank/DDBJ databases">
        <title>Draft genome of wild Prunus yedoensis var. nudiflora.</title>
        <authorList>
            <person name="Baek S."/>
            <person name="Kim J.-H."/>
            <person name="Choi K."/>
            <person name="Kim G.-B."/>
            <person name="Cho A."/>
            <person name="Jang H."/>
            <person name="Shin C.-H."/>
            <person name="Yu H.-J."/>
            <person name="Mun J.-H."/>
        </authorList>
    </citation>
    <scope>NUCLEOTIDE SEQUENCE [LARGE SCALE GENOMIC DNA]</scope>
    <source>
        <strain evidence="13">cv. Jeju island</strain>
        <tissue evidence="12">Leaf</tissue>
    </source>
</reference>
<keyword evidence="13" id="KW-1185">Reference proteome</keyword>
<comment type="caution">
    <text evidence="12">The sequence shown here is derived from an EMBL/GenBank/DDBJ whole genome shotgun (WGS) entry which is preliminary data.</text>
</comment>
<dbReference type="OrthoDB" id="1470350at2759"/>
<evidence type="ECO:0000256" key="11">
    <source>
        <dbReference type="RuleBase" id="RU000461"/>
    </source>
</evidence>
<dbReference type="STRING" id="2094558.A0A314UR16"/>
<evidence type="ECO:0000313" key="12">
    <source>
        <dbReference type="EMBL" id="PQM39166.1"/>
    </source>
</evidence>
<dbReference type="PANTHER" id="PTHR24282:SF20">
    <property type="entry name" value="CYTOCHROME P450 CYP749A22-LIKE"/>
    <property type="match status" value="1"/>
</dbReference>
<dbReference type="GO" id="GO:0020037">
    <property type="term" value="F:heme binding"/>
    <property type="evidence" value="ECO:0007669"/>
    <property type="project" value="InterPro"/>
</dbReference>
<dbReference type="InterPro" id="IPR017972">
    <property type="entry name" value="Cyt_P450_CS"/>
</dbReference>
<evidence type="ECO:0000256" key="3">
    <source>
        <dbReference type="ARBA" id="ARBA00022617"/>
    </source>
</evidence>
<evidence type="ECO:0000256" key="8">
    <source>
        <dbReference type="ARBA" id="ARBA00023004"/>
    </source>
</evidence>
<dbReference type="PRINTS" id="PR00385">
    <property type="entry name" value="P450"/>
</dbReference>
<evidence type="ECO:0000256" key="2">
    <source>
        <dbReference type="ARBA" id="ARBA00010617"/>
    </source>
</evidence>
<dbReference type="PANTHER" id="PTHR24282">
    <property type="entry name" value="CYTOCHROME P450 FAMILY MEMBER"/>
    <property type="match status" value="1"/>
</dbReference>
<evidence type="ECO:0000256" key="1">
    <source>
        <dbReference type="ARBA" id="ARBA00004167"/>
    </source>
</evidence>
<evidence type="ECO:0000256" key="6">
    <source>
        <dbReference type="ARBA" id="ARBA00022989"/>
    </source>
</evidence>
<dbReference type="GO" id="GO:0004497">
    <property type="term" value="F:monooxygenase activity"/>
    <property type="evidence" value="ECO:0007669"/>
    <property type="project" value="UniProtKB-KW"/>
</dbReference>
<comment type="subcellular location">
    <subcellularLocation>
        <location evidence="1">Membrane</location>
        <topology evidence="1">Single-pass membrane protein</topology>
    </subcellularLocation>
</comment>
<keyword evidence="7 11" id="KW-0560">Oxidoreductase</keyword>
<evidence type="ECO:0000256" key="7">
    <source>
        <dbReference type="ARBA" id="ARBA00023002"/>
    </source>
</evidence>
<keyword evidence="6" id="KW-1133">Transmembrane helix</keyword>
<evidence type="ECO:0000256" key="10">
    <source>
        <dbReference type="ARBA" id="ARBA00023136"/>
    </source>
</evidence>
<comment type="similarity">
    <text evidence="2 11">Belongs to the cytochrome P450 family.</text>
</comment>
<dbReference type="InterPro" id="IPR050665">
    <property type="entry name" value="Cytochrome_P450_Monooxygen"/>
</dbReference>
<evidence type="ECO:0000256" key="9">
    <source>
        <dbReference type="ARBA" id="ARBA00023033"/>
    </source>
</evidence>
<dbReference type="SUPFAM" id="SSF48264">
    <property type="entry name" value="Cytochrome P450"/>
    <property type="match status" value="1"/>
</dbReference>
<dbReference type="PROSITE" id="PS00086">
    <property type="entry name" value="CYTOCHROME_P450"/>
    <property type="match status" value="1"/>
</dbReference>
<dbReference type="PRINTS" id="PR00463">
    <property type="entry name" value="EP450I"/>
</dbReference>
<gene>
    <name evidence="12" type="ORF">Pyn_36817</name>
</gene>
<evidence type="ECO:0000313" key="13">
    <source>
        <dbReference type="Proteomes" id="UP000250321"/>
    </source>
</evidence>
<dbReference type="GO" id="GO:0016705">
    <property type="term" value="F:oxidoreductase activity, acting on paired donors, with incorporation or reduction of molecular oxygen"/>
    <property type="evidence" value="ECO:0007669"/>
    <property type="project" value="InterPro"/>
</dbReference>
<dbReference type="Proteomes" id="UP000250321">
    <property type="component" value="Unassembled WGS sequence"/>
</dbReference>
<keyword evidence="5 11" id="KW-0479">Metal-binding</keyword>
<evidence type="ECO:0000256" key="4">
    <source>
        <dbReference type="ARBA" id="ARBA00022692"/>
    </source>
</evidence>
<dbReference type="InterPro" id="IPR002401">
    <property type="entry name" value="Cyt_P450_E_grp-I"/>
</dbReference>
<evidence type="ECO:0000256" key="5">
    <source>
        <dbReference type="ARBA" id="ARBA00022723"/>
    </source>
</evidence>
<keyword evidence="9 11" id="KW-0503">Monooxygenase</keyword>
<dbReference type="GO" id="GO:0005506">
    <property type="term" value="F:iron ion binding"/>
    <property type="evidence" value="ECO:0007669"/>
    <property type="project" value="InterPro"/>
</dbReference>
<proteinExistence type="inferred from homology"/>
<keyword evidence="3 11" id="KW-0349">Heme</keyword>
<dbReference type="InterPro" id="IPR001128">
    <property type="entry name" value="Cyt_P450"/>
</dbReference>
<dbReference type="InterPro" id="IPR036396">
    <property type="entry name" value="Cyt_P450_sf"/>
</dbReference>
<sequence length="173" mass="19543">MTGGEDRFGSDYLGLLVEAQHDANEKQRILADEVVDDCKTFYMPGQETTTTLLSWTVLLLAVHTDWQEEERKEVIQLFGKQSPHPDGIAKLKTVRKSRTQSIAFASGRNIFSIKFEILICYLLFHFHADDSMTLRLNPPPTNNNIGAFIPFGLGPRTCVGLNFGTLRQRLLCQ</sequence>
<dbReference type="AlphaFoldDB" id="A0A314UR16"/>
<name>A0A314UR16_PRUYE</name>
<organism evidence="12 13">
    <name type="scientific">Prunus yedoensis var. nudiflora</name>
    <dbReference type="NCBI Taxonomy" id="2094558"/>
    <lineage>
        <taxon>Eukaryota</taxon>
        <taxon>Viridiplantae</taxon>
        <taxon>Streptophyta</taxon>
        <taxon>Embryophyta</taxon>
        <taxon>Tracheophyta</taxon>
        <taxon>Spermatophyta</taxon>
        <taxon>Magnoliopsida</taxon>
        <taxon>eudicotyledons</taxon>
        <taxon>Gunneridae</taxon>
        <taxon>Pentapetalae</taxon>
        <taxon>rosids</taxon>
        <taxon>fabids</taxon>
        <taxon>Rosales</taxon>
        <taxon>Rosaceae</taxon>
        <taxon>Amygdaloideae</taxon>
        <taxon>Amygdaleae</taxon>
        <taxon>Prunus</taxon>
    </lineage>
</organism>
<protein>
    <submittedName>
        <fullName evidence="12">Cytochrome P450 CYP749A22</fullName>
    </submittedName>
</protein>
<accession>A0A314UR16</accession>
<dbReference type="Pfam" id="PF00067">
    <property type="entry name" value="p450"/>
    <property type="match status" value="1"/>
</dbReference>
<keyword evidence="10" id="KW-0472">Membrane</keyword>
<dbReference type="Gene3D" id="1.10.630.10">
    <property type="entry name" value="Cytochrome P450"/>
    <property type="match status" value="1"/>
</dbReference>
<keyword evidence="8 11" id="KW-0408">Iron</keyword>
<dbReference type="GO" id="GO:0016020">
    <property type="term" value="C:membrane"/>
    <property type="evidence" value="ECO:0007669"/>
    <property type="project" value="UniProtKB-SubCell"/>
</dbReference>